<evidence type="ECO:0000259" key="3">
    <source>
        <dbReference type="PROSITE" id="PS50885"/>
    </source>
</evidence>
<name>A0A952DSB0_9BACT</name>
<dbReference type="Pfam" id="PF05228">
    <property type="entry name" value="CHASE4"/>
    <property type="match status" value="1"/>
</dbReference>
<reference evidence="4" key="1">
    <citation type="journal article" date="2022" name="ISME J.">
        <title>A general approach to explore prokaryotic protein glycosylation reveals the unique surface layer modulation of an anammox bacterium.</title>
        <authorList>
            <person name="Pabst M."/>
            <person name="Grouzdev D.S."/>
            <person name="Lawson C.E."/>
            <person name="Kleikamp H.B.C."/>
            <person name="de Ram C."/>
            <person name="Louwen R."/>
            <person name="Lin Y.M."/>
            <person name="Lucker S."/>
            <person name="van Loosdrecht M.C.M."/>
            <person name="Laureni M."/>
        </authorList>
    </citation>
    <scope>NUCLEOTIDE SEQUENCE</scope>
    <source>
        <strain evidence="4">BROCD043</strain>
    </source>
</reference>
<evidence type="ECO:0000256" key="2">
    <source>
        <dbReference type="SAM" id="Phobius"/>
    </source>
</evidence>
<keyword evidence="2" id="KW-0812">Transmembrane</keyword>
<keyword evidence="1" id="KW-0175">Coiled coil</keyword>
<gene>
    <name evidence="4" type="ORF">H3C67_04880</name>
</gene>
<dbReference type="PROSITE" id="PS50885">
    <property type="entry name" value="HAMP"/>
    <property type="match status" value="1"/>
</dbReference>
<feature type="transmembrane region" description="Helical" evidence="2">
    <location>
        <begin position="277"/>
        <end position="302"/>
    </location>
</feature>
<keyword evidence="2" id="KW-0472">Membrane</keyword>
<comment type="caution">
    <text evidence="4">The sequence shown here is derived from an EMBL/GenBank/DDBJ whole genome shotgun (WGS) entry which is preliminary data.</text>
</comment>
<proteinExistence type="predicted"/>
<dbReference type="InterPro" id="IPR003660">
    <property type="entry name" value="HAMP_dom"/>
</dbReference>
<dbReference type="Proteomes" id="UP000781173">
    <property type="component" value="Unassembled WGS sequence"/>
</dbReference>
<accession>A0A952DSB0</accession>
<dbReference type="AlphaFoldDB" id="A0A952DSB0"/>
<dbReference type="GO" id="GO:0007165">
    <property type="term" value="P:signal transduction"/>
    <property type="evidence" value="ECO:0007669"/>
    <property type="project" value="InterPro"/>
</dbReference>
<dbReference type="EMBL" id="JACFOF010000016">
    <property type="protein sequence ID" value="MBW7954091.1"/>
    <property type="molecule type" value="Genomic_DNA"/>
</dbReference>
<evidence type="ECO:0000313" key="4">
    <source>
        <dbReference type="EMBL" id="MBW7954091.1"/>
    </source>
</evidence>
<protein>
    <recommendedName>
        <fullName evidence="3">HAMP domain-containing protein</fullName>
    </recommendedName>
</protein>
<feature type="domain" description="HAMP" evidence="3">
    <location>
        <begin position="299"/>
        <end position="352"/>
    </location>
</feature>
<dbReference type="Gene3D" id="6.10.340.10">
    <property type="match status" value="1"/>
</dbReference>
<feature type="coiled-coil region" evidence="1">
    <location>
        <begin position="354"/>
        <end position="381"/>
    </location>
</feature>
<organism evidence="4 5">
    <name type="scientific">Candidatus Dojkabacteria bacterium</name>
    <dbReference type="NCBI Taxonomy" id="2099670"/>
    <lineage>
        <taxon>Bacteria</taxon>
        <taxon>Candidatus Dojkabacteria</taxon>
    </lineage>
</organism>
<evidence type="ECO:0000256" key="1">
    <source>
        <dbReference type="SAM" id="Coils"/>
    </source>
</evidence>
<dbReference type="GO" id="GO:0016020">
    <property type="term" value="C:membrane"/>
    <property type="evidence" value="ECO:0007669"/>
    <property type="project" value="InterPro"/>
</dbReference>
<evidence type="ECO:0000313" key="5">
    <source>
        <dbReference type="Proteomes" id="UP000781173"/>
    </source>
</evidence>
<sequence>MSISTKSIILVFVSLLLLVLFNLSFSRAYILSGFEEAENRHISSSMNLVLNTLRTKVTNSLITSRDYAAWDDTYNYLLGNYPTFFESNFTANTLDNLGLSFLAILDDEDNVVDSVFLDDEANLLQPAPDRWLEFILSNPKLLALPDDVSQHGDLQESEFGPVIITVTAVNNSELTAESPGKLVMVELLDQSKLDQLGEQLLFPVKITQSQVDQNALADDAIIAIHKLSEDQEIIVDHTNSVHYAYSFYYSQYSNSKLLIQIECTHGIFAQGEDVLNYYLLLIIVGGIVTLIILYTGMTTFLLRPLGKLNSQLDNIILSSNFTLRTEINKAGEISSLSDRINRLLDSVNRSEATMIKQQELVEQRNKELAALNQEMLETNKMMIGRELQMAELKKQIAKEE</sequence>
<dbReference type="InterPro" id="IPR007892">
    <property type="entry name" value="CHASE4"/>
</dbReference>
<keyword evidence="2" id="KW-1133">Transmembrane helix</keyword>